<keyword evidence="3 5" id="KW-0378">Hydrolase</keyword>
<dbReference type="PROSITE" id="PS50106">
    <property type="entry name" value="PDZ"/>
    <property type="match status" value="1"/>
</dbReference>
<dbReference type="FunFam" id="3.90.226.10:FF:000029">
    <property type="entry name" value="Peptidase, S41 family"/>
    <property type="match status" value="1"/>
</dbReference>
<gene>
    <name evidence="9" type="ORF">EV700_2367</name>
</gene>
<feature type="compositionally biased region" description="Pro residues" evidence="6">
    <location>
        <begin position="441"/>
        <end position="451"/>
    </location>
</feature>
<evidence type="ECO:0000259" key="8">
    <source>
        <dbReference type="PROSITE" id="PS50106"/>
    </source>
</evidence>
<keyword evidence="10" id="KW-1185">Reference proteome</keyword>
<feature type="domain" description="PDZ" evidence="8">
    <location>
        <begin position="96"/>
        <end position="164"/>
    </location>
</feature>
<dbReference type="Proteomes" id="UP000292423">
    <property type="component" value="Unassembled WGS sequence"/>
</dbReference>
<evidence type="ECO:0000256" key="6">
    <source>
        <dbReference type="SAM" id="MobiDB-lite"/>
    </source>
</evidence>
<dbReference type="Pfam" id="PF03572">
    <property type="entry name" value="Peptidase_S41"/>
    <property type="match status" value="1"/>
</dbReference>
<reference evidence="9 10" key="1">
    <citation type="submission" date="2019-02" db="EMBL/GenBank/DDBJ databases">
        <title>Genomic Encyclopedia of Type Strains, Phase IV (KMG-IV): sequencing the most valuable type-strain genomes for metagenomic binning, comparative biology and taxonomic classification.</title>
        <authorList>
            <person name="Goeker M."/>
        </authorList>
    </citation>
    <scope>NUCLEOTIDE SEQUENCE [LARGE SCALE GENOMIC DNA]</scope>
    <source>
        <strain evidence="9 10">DSM 105135</strain>
    </source>
</reference>
<dbReference type="Gene3D" id="3.30.750.44">
    <property type="match status" value="1"/>
</dbReference>
<dbReference type="Pfam" id="PF17820">
    <property type="entry name" value="PDZ_6"/>
    <property type="match status" value="1"/>
</dbReference>
<feature type="chain" id="PRO_5020604429" evidence="7">
    <location>
        <begin position="21"/>
        <end position="522"/>
    </location>
</feature>
<evidence type="ECO:0000256" key="4">
    <source>
        <dbReference type="ARBA" id="ARBA00022825"/>
    </source>
</evidence>
<evidence type="ECO:0000256" key="3">
    <source>
        <dbReference type="ARBA" id="ARBA00022801"/>
    </source>
</evidence>
<comment type="similarity">
    <text evidence="1 5">Belongs to the peptidase S41A family.</text>
</comment>
<dbReference type="GO" id="GO:0007165">
    <property type="term" value="P:signal transduction"/>
    <property type="evidence" value="ECO:0007669"/>
    <property type="project" value="TreeGrafter"/>
</dbReference>
<dbReference type="CDD" id="cd06782">
    <property type="entry name" value="cpPDZ_CPP-like"/>
    <property type="match status" value="1"/>
</dbReference>
<keyword evidence="7" id="KW-0732">Signal</keyword>
<dbReference type="InterPro" id="IPR055210">
    <property type="entry name" value="CtpA/B_N"/>
</dbReference>
<dbReference type="GO" id="GO:0006508">
    <property type="term" value="P:proteolysis"/>
    <property type="evidence" value="ECO:0007669"/>
    <property type="project" value="UniProtKB-KW"/>
</dbReference>
<feature type="signal peptide" evidence="7">
    <location>
        <begin position="1"/>
        <end position="20"/>
    </location>
</feature>
<protein>
    <submittedName>
        <fullName evidence="9">Carboxyl-terminal processing protease</fullName>
    </submittedName>
</protein>
<feature type="compositionally biased region" description="Low complexity" evidence="6">
    <location>
        <begin position="404"/>
        <end position="427"/>
    </location>
</feature>
<dbReference type="AlphaFoldDB" id="A0A4Q7YP21"/>
<accession>A0A4Q7YP21</accession>
<dbReference type="NCBIfam" id="TIGR00225">
    <property type="entry name" value="prc"/>
    <property type="match status" value="1"/>
</dbReference>
<evidence type="ECO:0000256" key="7">
    <source>
        <dbReference type="SAM" id="SignalP"/>
    </source>
</evidence>
<keyword evidence="4 5" id="KW-0720">Serine protease</keyword>
<sequence length="522" mass="54384">MKKLSALALALLAFNSAAMAGDETAAAPVPTPAAATAAEAAPSLPLDDLRTFVDVFERIRASYVEPVDDRTMFENAIRGMLTALDPHSAYLNENDYDDLKAATTGEFGGIGVEIGMDDGMLRVISPIDDTPAAKAGVQAGDYILKLEGKLVKGLSLNQAVDLMRGPIGQPLHMTLQRKGRDPWDVSIVRNRIEVTSVKVRELEPGFAAIRISQFQTRTGRDLVKELIKLKNNTASPLKGLVLDLRNNPGGVLPAAIDVADAFLDKALVVYTKGRTEESIQRYEAQDGQVIPGIPLVVLVNGGSASASEIVAGALQDQHRALIAGTTTFGKGSVQTVLPISDKKGIKLTTARYYTPSGRSIQAEGIRPDVVLEPAKHTLIPSNDNFKEADLVGHLANPNGAAVDKPSPAATPTSEAAAPAAEPAAAKPVSGKKSRKAKPGPASAPTPAPAPAAAPAVDSEEVVDGVGDAKPTDKATPKPLAESDFVMYGALNLLKGALFWQPSAAATVPAAAVPASAPVNAKP</sequence>
<proteinExistence type="inferred from homology"/>
<dbReference type="SUPFAM" id="SSF52096">
    <property type="entry name" value="ClpP/crotonase"/>
    <property type="match status" value="1"/>
</dbReference>
<dbReference type="PANTHER" id="PTHR32060">
    <property type="entry name" value="TAIL-SPECIFIC PROTEASE"/>
    <property type="match status" value="1"/>
</dbReference>
<organism evidence="9 10">
    <name type="scientific">Fluviicoccus keumensis</name>
    <dbReference type="NCBI Taxonomy" id="1435465"/>
    <lineage>
        <taxon>Bacteria</taxon>
        <taxon>Pseudomonadati</taxon>
        <taxon>Pseudomonadota</taxon>
        <taxon>Gammaproteobacteria</taxon>
        <taxon>Moraxellales</taxon>
        <taxon>Moraxellaceae</taxon>
        <taxon>Fluviicoccus</taxon>
    </lineage>
</organism>
<dbReference type="GO" id="GO:0004175">
    <property type="term" value="F:endopeptidase activity"/>
    <property type="evidence" value="ECO:0007669"/>
    <property type="project" value="TreeGrafter"/>
</dbReference>
<dbReference type="SMART" id="SM00245">
    <property type="entry name" value="TSPc"/>
    <property type="match status" value="1"/>
</dbReference>
<feature type="region of interest" description="Disordered" evidence="6">
    <location>
        <begin position="396"/>
        <end position="480"/>
    </location>
</feature>
<evidence type="ECO:0000256" key="1">
    <source>
        <dbReference type="ARBA" id="ARBA00009179"/>
    </source>
</evidence>
<dbReference type="Pfam" id="PF22694">
    <property type="entry name" value="CtpB_N-like"/>
    <property type="match status" value="1"/>
</dbReference>
<dbReference type="GO" id="GO:0008236">
    <property type="term" value="F:serine-type peptidase activity"/>
    <property type="evidence" value="ECO:0007669"/>
    <property type="project" value="UniProtKB-KW"/>
</dbReference>
<evidence type="ECO:0000256" key="2">
    <source>
        <dbReference type="ARBA" id="ARBA00022670"/>
    </source>
</evidence>
<dbReference type="FunFam" id="2.30.42.10:FF:000063">
    <property type="entry name" value="Peptidase, S41 family"/>
    <property type="match status" value="1"/>
</dbReference>
<dbReference type="CDD" id="cd07560">
    <property type="entry name" value="Peptidase_S41_CPP"/>
    <property type="match status" value="1"/>
</dbReference>
<dbReference type="Gene3D" id="3.90.226.10">
    <property type="entry name" value="2-enoyl-CoA Hydratase, Chain A, domain 1"/>
    <property type="match status" value="1"/>
</dbReference>
<keyword evidence="2 5" id="KW-0645">Protease</keyword>
<dbReference type="EMBL" id="SHKX01000013">
    <property type="protein sequence ID" value="RZU38435.1"/>
    <property type="molecule type" value="Genomic_DNA"/>
</dbReference>
<dbReference type="Gene3D" id="2.30.42.10">
    <property type="match status" value="1"/>
</dbReference>
<dbReference type="InterPro" id="IPR004447">
    <property type="entry name" value="Peptidase_S41A"/>
</dbReference>
<evidence type="ECO:0000256" key="5">
    <source>
        <dbReference type="RuleBase" id="RU004404"/>
    </source>
</evidence>
<comment type="caution">
    <text evidence="9">The sequence shown here is derived from an EMBL/GenBank/DDBJ whole genome shotgun (WGS) entry which is preliminary data.</text>
</comment>
<evidence type="ECO:0000313" key="9">
    <source>
        <dbReference type="EMBL" id="RZU38435.1"/>
    </source>
</evidence>
<dbReference type="InterPro" id="IPR029045">
    <property type="entry name" value="ClpP/crotonase-like_dom_sf"/>
</dbReference>
<dbReference type="GO" id="GO:0030288">
    <property type="term" value="C:outer membrane-bounded periplasmic space"/>
    <property type="evidence" value="ECO:0007669"/>
    <property type="project" value="TreeGrafter"/>
</dbReference>
<dbReference type="SMART" id="SM00228">
    <property type="entry name" value="PDZ"/>
    <property type="match status" value="1"/>
</dbReference>
<dbReference type="InterPro" id="IPR036034">
    <property type="entry name" value="PDZ_sf"/>
</dbReference>
<dbReference type="InterPro" id="IPR005151">
    <property type="entry name" value="Tail-specific_protease"/>
</dbReference>
<name>A0A4Q7YP21_9GAMM</name>
<dbReference type="PANTHER" id="PTHR32060:SF30">
    <property type="entry name" value="CARBOXY-TERMINAL PROCESSING PROTEASE CTPA"/>
    <property type="match status" value="1"/>
</dbReference>
<dbReference type="SUPFAM" id="SSF50156">
    <property type="entry name" value="PDZ domain-like"/>
    <property type="match status" value="1"/>
</dbReference>
<dbReference type="InterPro" id="IPR001478">
    <property type="entry name" value="PDZ"/>
</dbReference>
<dbReference type="InterPro" id="IPR041489">
    <property type="entry name" value="PDZ_6"/>
</dbReference>
<evidence type="ECO:0000313" key="10">
    <source>
        <dbReference type="Proteomes" id="UP000292423"/>
    </source>
</evidence>